<comment type="caution">
    <text evidence="3">The sequence shown here is derived from an EMBL/GenBank/DDBJ whole genome shotgun (WGS) entry which is preliminary data.</text>
</comment>
<feature type="compositionally biased region" description="Basic and acidic residues" evidence="2">
    <location>
        <begin position="179"/>
        <end position="194"/>
    </location>
</feature>
<reference evidence="3 4" key="1">
    <citation type="submission" date="2014-04" db="EMBL/GenBank/DDBJ databases">
        <title>Draft genome sequence of Bacillus azotoformans MEV2011, a (co-) denitrifying strain unable to grow in the presence of oxygen.</title>
        <authorList>
            <person name="Nielsen M."/>
            <person name="Schreiber L."/>
            <person name="Finster K."/>
            <person name="Schramm A."/>
        </authorList>
    </citation>
    <scope>NUCLEOTIDE SEQUENCE [LARGE SCALE GENOMIC DNA]</scope>
    <source>
        <strain evidence="3 4">MEV2011</strain>
    </source>
</reference>
<proteinExistence type="predicted"/>
<evidence type="ECO:0000256" key="1">
    <source>
        <dbReference type="SAM" id="Coils"/>
    </source>
</evidence>
<name>A0A072P1F2_SCHAZ</name>
<evidence type="ECO:0000256" key="2">
    <source>
        <dbReference type="SAM" id="MobiDB-lite"/>
    </source>
</evidence>
<protein>
    <submittedName>
        <fullName evidence="3">Uncharacterized protein</fullName>
    </submittedName>
</protein>
<accession>A0A072P1F2</accession>
<dbReference type="EMBL" id="JJRY01000003">
    <property type="protein sequence ID" value="KEF39315.1"/>
    <property type="molecule type" value="Genomic_DNA"/>
</dbReference>
<feature type="coiled-coil region" evidence="1">
    <location>
        <begin position="63"/>
        <end position="118"/>
    </location>
</feature>
<evidence type="ECO:0000313" key="4">
    <source>
        <dbReference type="Proteomes" id="UP000027936"/>
    </source>
</evidence>
<dbReference type="Proteomes" id="UP000027936">
    <property type="component" value="Unassembled WGS sequence"/>
</dbReference>
<organism evidence="3 4">
    <name type="scientific">Schinkia azotoformans MEV2011</name>
    <dbReference type="NCBI Taxonomy" id="1348973"/>
    <lineage>
        <taxon>Bacteria</taxon>
        <taxon>Bacillati</taxon>
        <taxon>Bacillota</taxon>
        <taxon>Bacilli</taxon>
        <taxon>Bacillales</taxon>
        <taxon>Bacillaceae</taxon>
        <taxon>Calidifontibacillus/Schinkia group</taxon>
        <taxon>Schinkia</taxon>
    </lineage>
</organism>
<dbReference type="AlphaFoldDB" id="A0A072P1F2"/>
<keyword evidence="1" id="KW-0175">Coiled coil</keyword>
<sequence>MPFNDNKTELEKQIMRINALEFHIKKLLDFEKKAQLSLFRNEDLRLIVDEIITEKLAFHVEREKRLQEQIVALNTRLNAMEDDYVKAQEVQANLIKQVDELTEKYGALIHEKEEANAEMVEKEPNFGCLYIDKLYLDKYEQNNNFANLGIKELSGVLNIGATYGSVGIPKGIGKEAKEQMEKLKAEKDVTKVEDDSFQTSPEPSDEGKDDDIPFTDIIIEED</sequence>
<dbReference type="PATRIC" id="fig|1348973.3.peg.1048"/>
<dbReference type="RefSeq" id="WP_035193894.1">
    <property type="nucleotide sequence ID" value="NZ_JJRY01000003.1"/>
</dbReference>
<gene>
    <name evidence="3" type="ORF">M670_01078</name>
</gene>
<feature type="region of interest" description="Disordered" evidence="2">
    <location>
        <begin position="179"/>
        <end position="222"/>
    </location>
</feature>
<feature type="compositionally biased region" description="Acidic residues" evidence="2">
    <location>
        <begin position="203"/>
        <end position="222"/>
    </location>
</feature>
<evidence type="ECO:0000313" key="3">
    <source>
        <dbReference type="EMBL" id="KEF39315.1"/>
    </source>
</evidence>